<dbReference type="SMART" id="SM00954">
    <property type="entry name" value="RelA_SpoT"/>
    <property type="match status" value="1"/>
</dbReference>
<feature type="domain" description="RelA/SpoT" evidence="1">
    <location>
        <begin position="46"/>
        <end position="177"/>
    </location>
</feature>
<dbReference type="Pfam" id="PF04607">
    <property type="entry name" value="RelA_SpoT"/>
    <property type="match status" value="1"/>
</dbReference>
<dbReference type="KEGG" id="cted:CTEST_08775"/>
<dbReference type="PANTHER" id="PTHR41773">
    <property type="entry name" value="GTP PYROPHOSPHATASE-RELATED"/>
    <property type="match status" value="1"/>
</dbReference>
<dbReference type="Gene3D" id="3.30.460.10">
    <property type="entry name" value="Beta Polymerase, domain 2"/>
    <property type="match status" value="1"/>
</dbReference>
<organism evidence="2 3">
    <name type="scientific">Corynebacterium testudinoris</name>
    <dbReference type="NCBI Taxonomy" id="136857"/>
    <lineage>
        <taxon>Bacteria</taxon>
        <taxon>Bacillati</taxon>
        <taxon>Actinomycetota</taxon>
        <taxon>Actinomycetes</taxon>
        <taxon>Mycobacteriales</taxon>
        <taxon>Corynebacteriaceae</taxon>
        <taxon>Corynebacterium</taxon>
    </lineage>
</organism>
<keyword evidence="3" id="KW-1185">Reference proteome</keyword>
<dbReference type="InterPro" id="IPR043519">
    <property type="entry name" value="NT_sf"/>
</dbReference>
<dbReference type="AlphaFoldDB" id="A0A0G3H8X3"/>
<reference evidence="2 3" key="1">
    <citation type="journal article" date="2015" name="Genome Announc.">
        <title>Complete Genome Sequence of the Type Strain Corynebacterium testudinoris DSM 44614, Recovered from Necrotic Lesions in the Mouth of a Tortoise.</title>
        <authorList>
            <person name="Ruckert C."/>
            <person name="Kriete M."/>
            <person name="Jaenicke S."/>
            <person name="Winkler A."/>
            <person name="Tauch A."/>
        </authorList>
    </citation>
    <scope>NUCLEOTIDE SEQUENCE [LARGE SCALE GENOMIC DNA]</scope>
    <source>
        <strain evidence="2 3">DSM 44614</strain>
    </source>
</reference>
<evidence type="ECO:0000313" key="3">
    <source>
        <dbReference type="Proteomes" id="UP000035540"/>
    </source>
</evidence>
<dbReference type="CDD" id="cd05399">
    <property type="entry name" value="NT_Rel-Spo_like"/>
    <property type="match status" value="1"/>
</dbReference>
<dbReference type="PATRIC" id="fig|136857.5.peg.1744"/>
<dbReference type="InterPro" id="IPR007685">
    <property type="entry name" value="RelA_SpoT"/>
</dbReference>
<dbReference type="Proteomes" id="UP000035540">
    <property type="component" value="Chromosome"/>
</dbReference>
<dbReference type="EMBL" id="CP011545">
    <property type="protein sequence ID" value="AKK09185.1"/>
    <property type="molecule type" value="Genomic_DNA"/>
</dbReference>
<sequence>MSERLSRLGSRYHEWVHQHPTAADAFGDAIEDLLADAGVTYDRVTARVKEWPSLKSKARKKHADGTFLYPDPWKDINDLIGVRVTTFQSTEIPVVIDVLQQSFTVERSVDKTAETRISGGFGYGSHHLVLTVDDNSSEIEELAPYRDVSFEVQVRTVLQHAWAEFEHDIRYKRGSEDLDPRVDRAFTLAAGLIELADQQFDQIGALQNAHGAKAADVDFTAETLPGVLTMLLGNRFPGSRSENYRWLEELLHANGITTVAELQVLLDEKAIGEVHAALNYRFNPGQIRLIDDLLLRRFGQGHITRTGGSGSRAAQRPQRLAARLKQIRAARQVSSETPKKQ</sequence>
<dbReference type="GO" id="GO:0015969">
    <property type="term" value="P:guanosine tetraphosphate metabolic process"/>
    <property type="evidence" value="ECO:0007669"/>
    <property type="project" value="InterPro"/>
</dbReference>
<evidence type="ECO:0000313" key="2">
    <source>
        <dbReference type="EMBL" id="AKK09185.1"/>
    </source>
</evidence>
<dbReference type="PANTHER" id="PTHR41773:SF1">
    <property type="entry name" value="RELA_SPOT DOMAIN-CONTAINING PROTEIN"/>
    <property type="match status" value="1"/>
</dbReference>
<dbReference type="Gene3D" id="1.10.287.860">
    <property type="entry name" value="Nucleotidyltransferase"/>
    <property type="match status" value="1"/>
</dbReference>
<proteinExistence type="predicted"/>
<name>A0A0G3H8X3_9CORY</name>
<reference evidence="3" key="2">
    <citation type="submission" date="2015-05" db="EMBL/GenBank/DDBJ databases">
        <title>Complete genome sequence of Corynebacterium testudinoris DSM 44614, recovered from necrotic lesions in the mouth of a tortoise.</title>
        <authorList>
            <person name="Ruckert C."/>
            <person name="Albersmeier A."/>
            <person name="Winkler A."/>
            <person name="Tauch A."/>
        </authorList>
    </citation>
    <scope>NUCLEOTIDE SEQUENCE [LARGE SCALE GENOMIC DNA]</scope>
    <source>
        <strain evidence="3">DSM 44614</strain>
    </source>
</reference>
<protein>
    <recommendedName>
        <fullName evidence="1">RelA/SpoT domain-containing protein</fullName>
    </recommendedName>
</protein>
<accession>A0A0G3H8X3</accession>
<dbReference type="RefSeq" id="WP_047253408.1">
    <property type="nucleotide sequence ID" value="NZ_CP011545.1"/>
</dbReference>
<dbReference type="OrthoDB" id="9801824at2"/>
<dbReference type="SUPFAM" id="SSF81301">
    <property type="entry name" value="Nucleotidyltransferase"/>
    <property type="match status" value="1"/>
</dbReference>
<dbReference type="STRING" id="136857.CTEST_08775"/>
<evidence type="ECO:0000259" key="1">
    <source>
        <dbReference type="SMART" id="SM00954"/>
    </source>
</evidence>
<gene>
    <name evidence="2" type="ORF">CTEST_08775</name>
</gene>